<feature type="domain" description="GS catalytic" evidence="13">
    <location>
        <begin position="182"/>
        <end position="517"/>
    </location>
</feature>
<proteinExistence type="inferred from homology"/>
<feature type="compositionally biased region" description="Low complexity" evidence="11">
    <location>
        <begin position="29"/>
        <end position="40"/>
    </location>
</feature>
<sequence length="517" mass="56697">MHDRTRPPKSDAGALSKIKRDKPKRRGAADGAAIGKAARAVGERPRLAPAAPASASERALFLDSRRGVRSMAEAAEWLRVRGIEDIECITPDLAGVARGKMMPAKKFTGNTSLALPSALFMHTISGEYPEETGAFRYSPNDGDLKLVPDLSTLSAVPWESDPTAQVICDLVDTAGEAVGYTPRNVLKRVMKLYEDRGWRPVVAPEIEFYLVSRNVDPDYPLTPPIGRSGRQIQGGQAYSIGGINEFDELIDDIYHFSDGQGLEIDTLIHEDGAAQLEINLRHGDPVELADQVFMFKRTIREAALKHDIYATFMAKPIQGQPGSAMHIHQSVTDRETGRNVFSNADGSPSPLFHHFIGGMQRFVPAALVMMAPYVNSYRRLTYGMSAPTNNAWGFDNRTTAFRVPASDAAARRVENRLPSSDANPYLALAASLACGWLGMVNAVEPDQPTDRTVNEDGVISLPRGLLEAVAAFEAEEAFQEVLSKEFVGTYAGIKRGEHETFMQVISPWEREFLLLNV</sequence>
<keyword evidence="15" id="KW-1185">Reference proteome</keyword>
<comment type="caution">
    <text evidence="14">The sequence shown here is derived from an EMBL/GenBank/DDBJ whole genome shotgun (WGS) entry which is preliminary data.</text>
</comment>
<dbReference type="PROSITE" id="PS51986">
    <property type="entry name" value="GS_BETA_GRASP"/>
    <property type="match status" value="1"/>
</dbReference>
<evidence type="ECO:0000256" key="6">
    <source>
        <dbReference type="ARBA" id="ARBA00022840"/>
    </source>
</evidence>
<keyword evidence="6" id="KW-0067">ATP-binding</keyword>
<dbReference type="InterPro" id="IPR036651">
    <property type="entry name" value="Gln_synt_N_sf"/>
</dbReference>
<evidence type="ECO:0000256" key="3">
    <source>
        <dbReference type="ARBA" id="ARBA00009897"/>
    </source>
</evidence>
<name>A0A3A1WL17_9HYPH</name>
<keyword evidence="7" id="KW-0460">Magnesium</keyword>
<dbReference type="InterPro" id="IPR008147">
    <property type="entry name" value="Gln_synt_N"/>
</dbReference>
<evidence type="ECO:0000313" key="14">
    <source>
        <dbReference type="EMBL" id="RIY00057.1"/>
    </source>
</evidence>
<evidence type="ECO:0000256" key="8">
    <source>
        <dbReference type="ARBA" id="ARBA00023231"/>
    </source>
</evidence>
<dbReference type="PANTHER" id="PTHR43785:SF3">
    <property type="entry name" value="GS CATALYTIC DOMAIN-CONTAINING PROTEIN"/>
    <property type="match status" value="1"/>
</dbReference>
<dbReference type="InterPro" id="IPR008146">
    <property type="entry name" value="Gln_synth_cat_dom"/>
</dbReference>
<protein>
    <submittedName>
        <fullName evidence="14">Glutamine synthetase</fullName>
    </submittedName>
</protein>
<dbReference type="PANTHER" id="PTHR43785">
    <property type="entry name" value="GAMMA-GLUTAMYLPUTRESCINE SYNTHETASE"/>
    <property type="match status" value="1"/>
</dbReference>
<evidence type="ECO:0000259" key="13">
    <source>
        <dbReference type="PROSITE" id="PS51987"/>
    </source>
</evidence>
<dbReference type="GO" id="GO:0004356">
    <property type="term" value="F:glutamine synthetase activity"/>
    <property type="evidence" value="ECO:0007669"/>
    <property type="project" value="InterPro"/>
</dbReference>
<keyword evidence="4" id="KW-0436">Ligase</keyword>
<dbReference type="PROSITE" id="PS00181">
    <property type="entry name" value="GLNA_ATP"/>
    <property type="match status" value="1"/>
</dbReference>
<organism evidence="14 15">
    <name type="scientific">Aureimonas flava</name>
    <dbReference type="NCBI Taxonomy" id="2320271"/>
    <lineage>
        <taxon>Bacteria</taxon>
        <taxon>Pseudomonadati</taxon>
        <taxon>Pseudomonadota</taxon>
        <taxon>Alphaproteobacteria</taxon>
        <taxon>Hyphomicrobiales</taxon>
        <taxon>Aurantimonadaceae</taxon>
        <taxon>Aureimonas</taxon>
    </lineage>
</organism>
<dbReference type="Proteomes" id="UP000265750">
    <property type="component" value="Unassembled WGS sequence"/>
</dbReference>
<dbReference type="InterPro" id="IPR014746">
    <property type="entry name" value="Gln_synth/guanido_kin_cat_dom"/>
</dbReference>
<comment type="function">
    <text evidence="2">Catalyzes the ATP-dependent biosynthesis of glutamine from glutamate and ammonia.</text>
</comment>
<feature type="region of interest" description="Disordered" evidence="11">
    <location>
        <begin position="1"/>
        <end position="55"/>
    </location>
</feature>
<evidence type="ECO:0000256" key="11">
    <source>
        <dbReference type="SAM" id="MobiDB-lite"/>
    </source>
</evidence>
<evidence type="ECO:0000256" key="2">
    <source>
        <dbReference type="ARBA" id="ARBA00003117"/>
    </source>
</evidence>
<evidence type="ECO:0000313" key="15">
    <source>
        <dbReference type="Proteomes" id="UP000265750"/>
    </source>
</evidence>
<keyword evidence="5" id="KW-0547">Nucleotide-binding</keyword>
<dbReference type="InterPro" id="IPR027303">
    <property type="entry name" value="Gln_synth_gly_rich_site"/>
</dbReference>
<dbReference type="Gene3D" id="3.10.20.70">
    <property type="entry name" value="Glutamine synthetase, N-terminal domain"/>
    <property type="match status" value="1"/>
</dbReference>
<gene>
    <name evidence="14" type="ORF">D3218_12200</name>
</gene>
<evidence type="ECO:0000256" key="4">
    <source>
        <dbReference type="ARBA" id="ARBA00022598"/>
    </source>
</evidence>
<dbReference type="Gene3D" id="3.30.590.10">
    <property type="entry name" value="Glutamine synthetase/guanido kinase, catalytic domain"/>
    <property type="match status" value="1"/>
</dbReference>
<dbReference type="SUPFAM" id="SSF55931">
    <property type="entry name" value="Glutamine synthetase/guanido kinase"/>
    <property type="match status" value="1"/>
</dbReference>
<evidence type="ECO:0000256" key="5">
    <source>
        <dbReference type="ARBA" id="ARBA00022741"/>
    </source>
</evidence>
<feature type="domain" description="GS beta-grasp" evidence="12">
    <location>
        <begin position="73"/>
        <end position="175"/>
    </location>
</feature>
<evidence type="ECO:0000256" key="1">
    <source>
        <dbReference type="ARBA" id="ARBA00001946"/>
    </source>
</evidence>
<evidence type="ECO:0000256" key="10">
    <source>
        <dbReference type="RuleBase" id="RU000384"/>
    </source>
</evidence>
<dbReference type="SMART" id="SM01230">
    <property type="entry name" value="Gln-synt_C"/>
    <property type="match status" value="1"/>
</dbReference>
<dbReference type="AlphaFoldDB" id="A0A3A1WL17"/>
<dbReference type="OrthoDB" id="9807095at2"/>
<evidence type="ECO:0000259" key="12">
    <source>
        <dbReference type="PROSITE" id="PS51986"/>
    </source>
</evidence>
<comment type="cofactor">
    <cofactor evidence="1">
        <name>Mg(2+)</name>
        <dbReference type="ChEBI" id="CHEBI:18420"/>
    </cofactor>
</comment>
<dbReference type="EMBL" id="QYRN01000006">
    <property type="protein sequence ID" value="RIY00057.1"/>
    <property type="molecule type" value="Genomic_DNA"/>
</dbReference>
<dbReference type="GO" id="GO:0006542">
    <property type="term" value="P:glutamine biosynthetic process"/>
    <property type="evidence" value="ECO:0007669"/>
    <property type="project" value="InterPro"/>
</dbReference>
<dbReference type="GO" id="GO:0005524">
    <property type="term" value="F:ATP binding"/>
    <property type="evidence" value="ECO:0007669"/>
    <property type="project" value="UniProtKB-KW"/>
</dbReference>
<evidence type="ECO:0000256" key="7">
    <source>
        <dbReference type="ARBA" id="ARBA00022842"/>
    </source>
</evidence>
<feature type="compositionally biased region" description="Basic residues" evidence="11">
    <location>
        <begin position="17"/>
        <end position="26"/>
    </location>
</feature>
<dbReference type="Pfam" id="PF00120">
    <property type="entry name" value="Gln-synt_C"/>
    <property type="match status" value="1"/>
</dbReference>
<accession>A0A3A1WL17</accession>
<reference evidence="15" key="1">
    <citation type="submission" date="2018-09" db="EMBL/GenBank/DDBJ databases">
        <authorList>
            <person name="Tuo L."/>
        </authorList>
    </citation>
    <scope>NUCLEOTIDE SEQUENCE [LARGE SCALE GENOMIC DNA]</scope>
    <source>
        <strain evidence="15">M2BS4Y-1</strain>
    </source>
</reference>
<keyword evidence="8" id="KW-0535">Nitrogen fixation</keyword>
<dbReference type="PROSITE" id="PS51987">
    <property type="entry name" value="GS_CATALYTIC"/>
    <property type="match status" value="1"/>
</dbReference>
<comment type="similarity">
    <text evidence="3 9 10">Belongs to the glutamine synthetase family.</text>
</comment>
<dbReference type="SUPFAM" id="SSF54368">
    <property type="entry name" value="Glutamine synthetase, N-terminal domain"/>
    <property type="match status" value="1"/>
</dbReference>
<dbReference type="FunFam" id="3.30.590.10:FF:000005">
    <property type="entry name" value="Probable glutamine synthetase"/>
    <property type="match status" value="1"/>
</dbReference>
<evidence type="ECO:0000256" key="9">
    <source>
        <dbReference type="PROSITE-ProRule" id="PRU01330"/>
    </source>
</evidence>
<dbReference type="GO" id="GO:0006598">
    <property type="term" value="P:polyamine catabolic process"/>
    <property type="evidence" value="ECO:0007669"/>
    <property type="project" value="TreeGrafter"/>
</dbReference>